<dbReference type="GO" id="GO:0005886">
    <property type="term" value="C:plasma membrane"/>
    <property type="evidence" value="ECO:0007669"/>
    <property type="project" value="UniProtKB-SubCell"/>
</dbReference>
<dbReference type="AlphaFoldDB" id="A0A6G3ZVP9"/>
<evidence type="ECO:0000256" key="7">
    <source>
        <dbReference type="SAM" id="Phobius"/>
    </source>
</evidence>
<sequence length="169" mass="18976">MIQVIWHLDRIFRGPLSSALVDRWDRKKIMWMTNSVSREYRWNLVLDMDQYSIMPEVVRHDQLTYATGLFTSLTKVVYIIGSSLAGILVAAFGVYWAVGGILGGILAGYWVRFLGAGRLMMVGIGLTGLAIIGISMSTWLPSTVLFFCIRMAERLCTISLPESQFNVGF</sequence>
<evidence type="ECO:0000256" key="5">
    <source>
        <dbReference type="ARBA" id="ARBA00022989"/>
    </source>
</evidence>
<evidence type="ECO:0000313" key="8">
    <source>
        <dbReference type="EMBL" id="NEW05669.1"/>
    </source>
</evidence>
<evidence type="ECO:0000256" key="1">
    <source>
        <dbReference type="ARBA" id="ARBA00004651"/>
    </source>
</evidence>
<evidence type="ECO:0000256" key="6">
    <source>
        <dbReference type="ARBA" id="ARBA00023136"/>
    </source>
</evidence>
<name>A0A6G3ZVP9_9BACL</name>
<comment type="caution">
    <text evidence="8">The sequence shown here is derived from an EMBL/GenBank/DDBJ whole genome shotgun (WGS) entry which is preliminary data.</text>
</comment>
<feature type="transmembrane region" description="Helical" evidence="7">
    <location>
        <begin position="87"/>
        <end position="107"/>
    </location>
</feature>
<dbReference type="PANTHER" id="PTHR43266">
    <property type="entry name" value="MACROLIDE-EFFLUX PROTEIN"/>
    <property type="match status" value="1"/>
</dbReference>
<accession>A0A6G3ZVP9</accession>
<protein>
    <submittedName>
        <fullName evidence="8">MFS transporter</fullName>
    </submittedName>
</protein>
<comment type="subcellular location">
    <subcellularLocation>
        <location evidence="1">Cell membrane</location>
        <topology evidence="1">Multi-pass membrane protein</topology>
    </subcellularLocation>
</comment>
<dbReference type="PANTHER" id="PTHR43266:SF2">
    <property type="entry name" value="MAJOR FACILITATOR SUPERFAMILY (MFS) PROFILE DOMAIN-CONTAINING PROTEIN"/>
    <property type="match status" value="1"/>
</dbReference>
<gene>
    <name evidence="8" type="ORF">GK047_06495</name>
</gene>
<keyword evidence="4 7" id="KW-0812">Transmembrane</keyword>
<keyword evidence="3" id="KW-1003">Cell membrane</keyword>
<dbReference type="EMBL" id="JAAIKC010000001">
    <property type="protein sequence ID" value="NEW05669.1"/>
    <property type="molecule type" value="Genomic_DNA"/>
</dbReference>
<feature type="transmembrane region" description="Helical" evidence="7">
    <location>
        <begin position="119"/>
        <end position="140"/>
    </location>
</feature>
<proteinExistence type="predicted"/>
<dbReference type="RefSeq" id="WP_163942809.1">
    <property type="nucleotide sequence ID" value="NZ_JAAIKC010000001.1"/>
</dbReference>
<keyword evidence="2" id="KW-0813">Transport</keyword>
<evidence type="ECO:0000256" key="3">
    <source>
        <dbReference type="ARBA" id="ARBA00022475"/>
    </source>
</evidence>
<evidence type="ECO:0000256" key="2">
    <source>
        <dbReference type="ARBA" id="ARBA00022448"/>
    </source>
</evidence>
<keyword evidence="6 7" id="KW-0472">Membrane</keyword>
<organism evidence="8">
    <name type="scientific">Paenibacillus sp. SYP-B3998</name>
    <dbReference type="NCBI Taxonomy" id="2678564"/>
    <lineage>
        <taxon>Bacteria</taxon>
        <taxon>Bacillati</taxon>
        <taxon>Bacillota</taxon>
        <taxon>Bacilli</taxon>
        <taxon>Bacillales</taxon>
        <taxon>Paenibacillaceae</taxon>
        <taxon>Paenibacillus</taxon>
    </lineage>
</organism>
<keyword evidence="5 7" id="KW-1133">Transmembrane helix</keyword>
<evidence type="ECO:0000256" key="4">
    <source>
        <dbReference type="ARBA" id="ARBA00022692"/>
    </source>
</evidence>
<reference evidence="8" key="1">
    <citation type="submission" date="2020-02" db="EMBL/GenBank/DDBJ databases">
        <authorList>
            <person name="Shen X.-R."/>
            <person name="Zhang Y.-X."/>
        </authorList>
    </citation>
    <scope>NUCLEOTIDE SEQUENCE</scope>
    <source>
        <strain evidence="8">SYP-B3998</strain>
    </source>
</reference>